<dbReference type="Pfam" id="PF01390">
    <property type="entry name" value="SEA"/>
    <property type="match status" value="1"/>
</dbReference>
<dbReference type="PROSITE" id="PS50041">
    <property type="entry name" value="C_TYPE_LECTIN_2"/>
    <property type="match status" value="1"/>
</dbReference>
<organism evidence="4 5">
    <name type="scientific">Saccoglossus kowalevskii</name>
    <name type="common">Acorn worm</name>
    <dbReference type="NCBI Taxonomy" id="10224"/>
    <lineage>
        <taxon>Eukaryota</taxon>
        <taxon>Metazoa</taxon>
        <taxon>Hemichordata</taxon>
        <taxon>Enteropneusta</taxon>
        <taxon>Harrimaniidae</taxon>
        <taxon>Saccoglossus</taxon>
    </lineage>
</organism>
<dbReference type="InterPro" id="IPR001304">
    <property type="entry name" value="C-type_lectin-like"/>
</dbReference>
<evidence type="ECO:0000256" key="1">
    <source>
        <dbReference type="SAM" id="SignalP"/>
    </source>
</evidence>
<keyword evidence="4" id="KW-1185">Reference proteome</keyword>
<dbReference type="PANTHER" id="PTHR22801">
    <property type="entry name" value="LITHOSTATHINE"/>
    <property type="match status" value="1"/>
</dbReference>
<dbReference type="InterPro" id="IPR050801">
    <property type="entry name" value="Ca-Dep_Lectins_ImmuneDev"/>
</dbReference>
<dbReference type="InterPro" id="IPR016186">
    <property type="entry name" value="C-type_lectin-like/link_sf"/>
</dbReference>
<dbReference type="InterPro" id="IPR016187">
    <property type="entry name" value="CTDL_fold"/>
</dbReference>
<dbReference type="SMART" id="SM00034">
    <property type="entry name" value="CLECT"/>
    <property type="match status" value="2"/>
</dbReference>
<evidence type="ECO:0000313" key="5">
    <source>
        <dbReference type="RefSeq" id="XP_002731056.1"/>
    </source>
</evidence>
<dbReference type="PROSITE" id="PS50024">
    <property type="entry name" value="SEA"/>
    <property type="match status" value="1"/>
</dbReference>
<reference evidence="5" key="1">
    <citation type="submission" date="2025-08" db="UniProtKB">
        <authorList>
            <consortium name="RefSeq"/>
        </authorList>
    </citation>
    <scope>IDENTIFICATION</scope>
    <source>
        <tissue evidence="5">Testes</tissue>
    </source>
</reference>
<dbReference type="Pfam" id="PF00059">
    <property type="entry name" value="Lectin_C"/>
    <property type="match status" value="1"/>
</dbReference>
<evidence type="ECO:0000259" key="2">
    <source>
        <dbReference type="PROSITE" id="PS50024"/>
    </source>
</evidence>
<dbReference type="Proteomes" id="UP000694865">
    <property type="component" value="Unplaced"/>
</dbReference>
<feature type="domain" description="SEA" evidence="2">
    <location>
        <begin position="197"/>
        <end position="310"/>
    </location>
</feature>
<sequence length="612" mass="67336">MNAIIALVVAAVLICTRVHADDLLEANEAGDEACDVTGNVCFKFFHASREEWSVARDICAEDGGQLLVIDSLILHKKIRQYINLHPGIQSPKGKGYWTGANDIEEEGKFQLNECTPFTYDDGWHSEKRGNRIVKQPSNTVKQDTDGQDCVQIWKRPTKNPAWRFDDDYCWKPKSFICEYVALTCESGFYEHDGECKPSTSYFVTFVFTSVNGVTATYSDVYVDPASNEYLTLSELVSDWINSVLGIESADYYGIEILGFYPGSIGVDAVVHFDQTTTTTTTDVRESLNTASDTAPLEILQATINVADDRVSWRADGHCGPLYRGTNGVNPAECDPYNTTPCCSPSKECGDSPAHCDCDECIDYRDVYGVKKITAATPIATTALPTPIQSDGPVISTFKALPGTTQCASHYKVFNYASLDLALNALIANEVYVNFWVDGTIAGSTITFSDGTSMAVDHSLFHANEPNGSGGCLHLWFHNSEWKLDDTPCTYAQMFLCSVPITELVGIVISTEKELPGSTQCSSPYKVFDHSSLDLAVNALFANEDYVNFWVDGTIAGSTITFSDGTSMAVDHSLFHANEPNGSGGCLHLWYHNKKWKLDDTPCTYAQMYLCVD</sequence>
<evidence type="ECO:0000313" key="4">
    <source>
        <dbReference type="Proteomes" id="UP000694865"/>
    </source>
</evidence>
<dbReference type="PANTHER" id="PTHR22801:SF63">
    <property type="entry name" value="C-TYPE LECTIN DOMAIN-CONTAINING PROTEIN"/>
    <property type="match status" value="1"/>
</dbReference>
<evidence type="ECO:0000259" key="3">
    <source>
        <dbReference type="PROSITE" id="PS50041"/>
    </source>
</evidence>
<dbReference type="CDD" id="cd00037">
    <property type="entry name" value="CLECT"/>
    <property type="match status" value="3"/>
</dbReference>
<accession>A0ABM0GJ86</accession>
<feature type="domain" description="C-type lectin" evidence="3">
    <location>
        <begin position="37"/>
        <end position="178"/>
    </location>
</feature>
<feature type="signal peptide" evidence="1">
    <location>
        <begin position="1"/>
        <end position="20"/>
    </location>
</feature>
<dbReference type="Gene3D" id="3.10.100.10">
    <property type="entry name" value="Mannose-Binding Protein A, subunit A"/>
    <property type="match status" value="3"/>
</dbReference>
<protein>
    <submittedName>
        <fullName evidence="5">Uncharacterized protein LOC100367044</fullName>
    </submittedName>
</protein>
<dbReference type="SUPFAM" id="SSF56436">
    <property type="entry name" value="C-type lectin-like"/>
    <property type="match status" value="3"/>
</dbReference>
<feature type="chain" id="PRO_5045076082" evidence="1">
    <location>
        <begin position="21"/>
        <end position="612"/>
    </location>
</feature>
<proteinExistence type="predicted"/>
<dbReference type="InterPro" id="IPR000082">
    <property type="entry name" value="SEA_dom"/>
</dbReference>
<gene>
    <name evidence="5" type="primary">LOC100367044</name>
</gene>
<name>A0ABM0GJ86_SACKO</name>
<dbReference type="RefSeq" id="XP_002731056.1">
    <property type="nucleotide sequence ID" value="XM_002731010.2"/>
</dbReference>
<keyword evidence="1" id="KW-0732">Signal</keyword>
<dbReference type="GeneID" id="100367044"/>